<dbReference type="PANTHER" id="PTHR30432">
    <property type="entry name" value="TRANSCRIPTIONAL REGULATOR MODE"/>
    <property type="match status" value="1"/>
</dbReference>
<evidence type="ECO:0000313" key="2">
    <source>
        <dbReference type="Proteomes" id="UP000049455"/>
    </source>
</evidence>
<proteinExistence type="predicted"/>
<keyword evidence="2" id="KW-1185">Reference proteome</keyword>
<name>A0A0M7BB06_9RHOB</name>
<dbReference type="PANTHER" id="PTHR30432:SF1">
    <property type="entry name" value="DNA-BINDING TRANSCRIPTIONAL DUAL REGULATOR MODE"/>
    <property type="match status" value="1"/>
</dbReference>
<accession>A0A0M7BB06</accession>
<dbReference type="Gene3D" id="1.10.10.10">
    <property type="entry name" value="Winged helix-like DNA-binding domain superfamily/Winged helix DNA-binding domain"/>
    <property type="match status" value="1"/>
</dbReference>
<dbReference type="InterPro" id="IPR036390">
    <property type="entry name" value="WH_DNA-bd_sf"/>
</dbReference>
<dbReference type="InterPro" id="IPR036388">
    <property type="entry name" value="WH-like_DNA-bd_sf"/>
</dbReference>
<protein>
    <submittedName>
        <fullName evidence="1">Molybdenum-pterin-binding protein MopA</fullName>
    </submittedName>
</protein>
<sequence>MGMSYKRAWQFVETMNAMFQEPLVRRIRGGAKGGGTQVTEAGEVVMTEFRTLEAEARRAGEPHVTWLRAMLNDIPERK</sequence>
<dbReference type="EMBL" id="CYPR01000121">
    <property type="protein sequence ID" value="CUH39248.1"/>
    <property type="molecule type" value="Genomic_DNA"/>
</dbReference>
<dbReference type="Proteomes" id="UP000049455">
    <property type="component" value="Unassembled WGS sequence"/>
</dbReference>
<gene>
    <name evidence="1" type="primary">mopA</name>
    <name evidence="1" type="ORF">JSE7799_01972</name>
</gene>
<reference evidence="1 2" key="1">
    <citation type="submission" date="2015-09" db="EMBL/GenBank/DDBJ databases">
        <authorList>
            <person name="Jackson K.R."/>
            <person name="Lunt B.L."/>
            <person name="Fisher J.N.B."/>
            <person name="Gardner A.V."/>
            <person name="Bailey M.E."/>
            <person name="Deus L.M."/>
            <person name="Earl A.S."/>
            <person name="Gibby P.D."/>
            <person name="Hartmann K.A."/>
            <person name="Liu J.E."/>
            <person name="Manci A.M."/>
            <person name="Nielsen D.A."/>
            <person name="Solomon M.B."/>
            <person name="Breakwell D.P."/>
            <person name="Burnett S.H."/>
            <person name="Grose J.H."/>
        </authorList>
    </citation>
    <scope>NUCLEOTIDE SEQUENCE [LARGE SCALE GENOMIC DNA]</scope>
    <source>
        <strain evidence="1 2">CECT 7799</strain>
    </source>
</reference>
<evidence type="ECO:0000313" key="1">
    <source>
        <dbReference type="EMBL" id="CUH39248.1"/>
    </source>
</evidence>
<dbReference type="SUPFAM" id="SSF46785">
    <property type="entry name" value="Winged helix' DNA-binding domain"/>
    <property type="match status" value="1"/>
</dbReference>
<organism evidence="1 2">
    <name type="scientific">Jannaschia seosinensis</name>
    <dbReference type="NCBI Taxonomy" id="313367"/>
    <lineage>
        <taxon>Bacteria</taxon>
        <taxon>Pseudomonadati</taxon>
        <taxon>Pseudomonadota</taxon>
        <taxon>Alphaproteobacteria</taxon>
        <taxon>Rhodobacterales</taxon>
        <taxon>Roseobacteraceae</taxon>
        <taxon>Jannaschia</taxon>
    </lineage>
</organism>
<dbReference type="STRING" id="313367.JSE7799_01972"/>
<dbReference type="AlphaFoldDB" id="A0A0M7BB06"/>
<dbReference type="InterPro" id="IPR051815">
    <property type="entry name" value="Molybdate_resp_trans_reg"/>
</dbReference>